<dbReference type="PANTHER" id="PTHR35394:SF5">
    <property type="entry name" value="DUF3176 DOMAIN-CONTAINING PROTEIN"/>
    <property type="match status" value="1"/>
</dbReference>
<evidence type="ECO:0000256" key="1">
    <source>
        <dbReference type="SAM" id="Phobius"/>
    </source>
</evidence>
<dbReference type="PANTHER" id="PTHR35394">
    <property type="entry name" value="DUF3176 DOMAIN-CONTAINING PROTEIN"/>
    <property type="match status" value="1"/>
</dbReference>
<keyword evidence="1" id="KW-0812">Transmembrane</keyword>
<dbReference type="AlphaFoldDB" id="A0A5N5D4K4"/>
<proteinExistence type="predicted"/>
<feature type="transmembrane region" description="Helical" evidence="1">
    <location>
        <begin position="135"/>
        <end position="158"/>
    </location>
</feature>
<dbReference type="OrthoDB" id="5242705at2759"/>
<gene>
    <name evidence="2" type="ORF">DBV05_g8711</name>
</gene>
<accession>A0A5N5D4K4</accession>
<comment type="caution">
    <text evidence="2">The sequence shown here is derived from an EMBL/GenBank/DDBJ whole genome shotgun (WGS) entry which is preliminary data.</text>
</comment>
<keyword evidence="3" id="KW-1185">Reference proteome</keyword>
<sequence>MADYSVNETNIWKEESLSTTGYTSSIPDQYFVMHASDGNAASTPPEQDFTVGLIDGYPIKLFLRDFFDFTLTEYMTTREPSAFNTGLSLLTRAGGTSATVAAVAHALTLRTLVGPNSTRHAGTAFAPEIYVEVRWPWIVFPTLLLVAGAAFLAASVAVGRRKQGRGWKAGLMPLLFHGVSGWDGDDAVGRIEGRQEMDSVAREVRARLMRDDAGNLMFVKAKAE</sequence>
<keyword evidence="1" id="KW-1133">Transmembrane helix</keyword>
<name>A0A5N5D4K4_9PEZI</name>
<organism evidence="2 3">
    <name type="scientific">Lasiodiplodia theobromae</name>
    <dbReference type="NCBI Taxonomy" id="45133"/>
    <lineage>
        <taxon>Eukaryota</taxon>
        <taxon>Fungi</taxon>
        <taxon>Dikarya</taxon>
        <taxon>Ascomycota</taxon>
        <taxon>Pezizomycotina</taxon>
        <taxon>Dothideomycetes</taxon>
        <taxon>Dothideomycetes incertae sedis</taxon>
        <taxon>Botryosphaeriales</taxon>
        <taxon>Botryosphaeriaceae</taxon>
        <taxon>Lasiodiplodia</taxon>
    </lineage>
</organism>
<reference evidence="2 3" key="1">
    <citation type="journal article" date="2019" name="Sci. Rep.">
        <title>A multi-omics analysis of the grapevine pathogen Lasiodiplodia theobromae reveals that temperature affects the expression of virulence- and pathogenicity-related genes.</title>
        <authorList>
            <person name="Felix C."/>
            <person name="Meneses R."/>
            <person name="Goncalves M.F.M."/>
            <person name="Tilleman L."/>
            <person name="Duarte A.S."/>
            <person name="Jorrin-Novo J.V."/>
            <person name="Van de Peer Y."/>
            <person name="Deforce D."/>
            <person name="Van Nieuwerburgh F."/>
            <person name="Esteves A.C."/>
            <person name="Alves A."/>
        </authorList>
    </citation>
    <scope>NUCLEOTIDE SEQUENCE [LARGE SCALE GENOMIC DNA]</scope>
    <source>
        <strain evidence="2 3">LA-SOL3</strain>
    </source>
</reference>
<dbReference type="Proteomes" id="UP000325902">
    <property type="component" value="Unassembled WGS sequence"/>
</dbReference>
<evidence type="ECO:0000313" key="2">
    <source>
        <dbReference type="EMBL" id="KAB2572629.1"/>
    </source>
</evidence>
<dbReference type="EMBL" id="VCHE01000074">
    <property type="protein sequence ID" value="KAB2572629.1"/>
    <property type="molecule type" value="Genomic_DNA"/>
</dbReference>
<protein>
    <submittedName>
        <fullName evidence="2">Uncharacterized protein</fullName>
    </submittedName>
</protein>
<evidence type="ECO:0000313" key="3">
    <source>
        <dbReference type="Proteomes" id="UP000325902"/>
    </source>
</evidence>
<keyword evidence="1" id="KW-0472">Membrane</keyword>